<name>A0A8S5T572_9CAUD</name>
<dbReference type="GO" id="GO:0006508">
    <property type="term" value="P:proteolysis"/>
    <property type="evidence" value="ECO:0007669"/>
    <property type="project" value="UniProtKB-KW"/>
</dbReference>
<sequence length="187" mass="20853">MNKVFFKNVKDGENKLVTMRKGIFKNPINDGIKFVVAKVAKPSVDTGDAVMNNLANKVAQYGEANLVFGWANVTVDETGTIPEDFQGDCIPTEVLEAAAYSFNLKAHKYCNEEHRYKTECGYLVESMMFTKEKMTAMGIPEGAVPEGLWVGFYVPDDEVYAKVKAGAYNMFSIEGYGQRYALLPEEE</sequence>
<proteinExistence type="predicted"/>
<protein>
    <submittedName>
        <fullName evidence="2">Serine protease</fullName>
    </submittedName>
</protein>
<accession>A0A8S5T572</accession>
<dbReference type="Pfam" id="PF14550">
    <property type="entry name" value="Peptidase_S78_2"/>
    <property type="match status" value="1"/>
</dbReference>
<dbReference type="EMBL" id="BK032747">
    <property type="protein sequence ID" value="DAF58155.1"/>
    <property type="molecule type" value="Genomic_DNA"/>
</dbReference>
<evidence type="ECO:0000259" key="1">
    <source>
        <dbReference type="Pfam" id="PF14550"/>
    </source>
</evidence>
<keyword evidence="2" id="KW-0645">Protease</keyword>
<keyword evidence="2" id="KW-0378">Hydrolase</keyword>
<dbReference type="InterPro" id="IPR027924">
    <property type="entry name" value="XkdF"/>
</dbReference>
<organism evidence="2">
    <name type="scientific">Siphoviridae sp. ctn8e14</name>
    <dbReference type="NCBI Taxonomy" id="2827936"/>
    <lineage>
        <taxon>Viruses</taxon>
        <taxon>Duplodnaviria</taxon>
        <taxon>Heunggongvirae</taxon>
        <taxon>Uroviricota</taxon>
        <taxon>Caudoviricetes</taxon>
    </lineage>
</organism>
<evidence type="ECO:0000313" key="2">
    <source>
        <dbReference type="EMBL" id="DAF58155.1"/>
    </source>
</evidence>
<dbReference type="GO" id="GO:0008233">
    <property type="term" value="F:peptidase activity"/>
    <property type="evidence" value="ECO:0007669"/>
    <property type="project" value="UniProtKB-KW"/>
</dbReference>
<feature type="domain" description="Phage-like element PBSX protein XkdF" evidence="1">
    <location>
        <begin position="83"/>
        <end position="179"/>
    </location>
</feature>
<reference evidence="2" key="1">
    <citation type="journal article" date="2021" name="Proc. Natl. Acad. Sci. U.S.A.">
        <title>A Catalog of Tens of Thousands of Viruses from Human Metagenomes Reveals Hidden Associations with Chronic Diseases.</title>
        <authorList>
            <person name="Tisza M.J."/>
            <person name="Buck C.B."/>
        </authorList>
    </citation>
    <scope>NUCLEOTIDE SEQUENCE</scope>
    <source>
        <strain evidence="2">Ctn8e14</strain>
    </source>
</reference>